<dbReference type="InterPro" id="IPR016024">
    <property type="entry name" value="ARM-type_fold"/>
</dbReference>
<reference evidence="1" key="1">
    <citation type="submission" date="2016-10" db="EMBL/GenBank/DDBJ databases">
        <authorList>
            <person name="Benchimol M."/>
            <person name="Almeida L.G."/>
            <person name="Vasconcelos A.T."/>
            <person name="Perreira-Neves A."/>
            <person name="Rosa I.A."/>
            <person name="Tasca T."/>
            <person name="Bogo M.R."/>
            <person name="de Souza W."/>
        </authorList>
    </citation>
    <scope>NUCLEOTIDE SEQUENCE [LARGE SCALE GENOMIC DNA]</scope>
    <source>
        <strain evidence="1">K</strain>
    </source>
</reference>
<dbReference type="EMBL" id="MLAK01000667">
    <property type="protein sequence ID" value="OHT08438.1"/>
    <property type="molecule type" value="Genomic_DNA"/>
</dbReference>
<keyword evidence="2" id="KW-1185">Reference proteome</keyword>
<organism evidence="1 2">
    <name type="scientific">Tritrichomonas foetus</name>
    <dbReference type="NCBI Taxonomy" id="1144522"/>
    <lineage>
        <taxon>Eukaryota</taxon>
        <taxon>Metamonada</taxon>
        <taxon>Parabasalia</taxon>
        <taxon>Tritrichomonadida</taxon>
        <taxon>Tritrichomonadidae</taxon>
        <taxon>Tritrichomonas</taxon>
    </lineage>
</organism>
<sequence>MSSSDSGFDLRALENVDKNFLSNLKSAVKLLQASDADKFFKIVLNHFEKGDLNPEVGISILQTVRKLLTRDDILNVFRSKDVVLRLPYELNTYTDCVYDILYDVLLLDSEIFSDDVARKDRFGYLLQENPRKGLALIAKVAKRYVEDDESLINPWPCLDTLVKQTNLFARPDVIPSFISVVVYLCQSSEQYAESRMDKCWSRIVGFLDTKDSSYLRSVYAGLCYLRDEFKKVRKTPKLPLVQIKDHLSFPEVQGPALALLVDRANENPSDIADDELISKLFQVAERDHNLKATIVLMKLAASPKIAKDVLGNGSWLLSKLPEAVDTLRLFLVIFKHNELRAACAECKNFIPFLKFVIEELGSSGVITISCTIIRRIPLDEKFVQKMAEKGLVKTFIDKAKATDDDTKVSSHSLLLFLNTVAEYTYLDEFLDMVKIVVDRTTNDQNLCEIASYVAVTFAKYPQLREKMVALRLDKFFAEKRNDKKYKRLSKNAEKFLKLVE</sequence>
<dbReference type="AlphaFoldDB" id="A0A1J4KFN0"/>
<dbReference type="GeneID" id="94837620"/>
<protein>
    <submittedName>
        <fullName evidence="1">Uncharacterized protein</fullName>
    </submittedName>
</protein>
<evidence type="ECO:0000313" key="1">
    <source>
        <dbReference type="EMBL" id="OHT08438.1"/>
    </source>
</evidence>
<dbReference type="SUPFAM" id="SSF48371">
    <property type="entry name" value="ARM repeat"/>
    <property type="match status" value="1"/>
</dbReference>
<dbReference type="VEuPathDB" id="TrichDB:TRFO_23033"/>
<evidence type="ECO:0000313" key="2">
    <source>
        <dbReference type="Proteomes" id="UP000179807"/>
    </source>
</evidence>
<comment type="caution">
    <text evidence="1">The sequence shown here is derived from an EMBL/GenBank/DDBJ whole genome shotgun (WGS) entry which is preliminary data.</text>
</comment>
<dbReference type="Proteomes" id="UP000179807">
    <property type="component" value="Unassembled WGS sequence"/>
</dbReference>
<proteinExistence type="predicted"/>
<dbReference type="RefSeq" id="XP_068361574.1">
    <property type="nucleotide sequence ID" value="XM_068502916.1"/>
</dbReference>
<accession>A0A1J4KFN0</accession>
<gene>
    <name evidence="1" type="ORF">TRFO_23033</name>
</gene>
<name>A0A1J4KFN0_9EUKA</name>